<comment type="caution">
    <text evidence="5">The sequence shown here is derived from an EMBL/GenBank/DDBJ whole genome shotgun (WGS) entry which is preliminary data.</text>
</comment>
<dbReference type="InterPro" id="IPR003782">
    <property type="entry name" value="SCO1/SenC"/>
</dbReference>
<evidence type="ECO:0000256" key="1">
    <source>
        <dbReference type="ARBA" id="ARBA00010996"/>
    </source>
</evidence>
<name>A0ABT8TDU9_9GAMM</name>
<dbReference type="InterPro" id="IPR036249">
    <property type="entry name" value="Thioredoxin-like_sf"/>
</dbReference>
<dbReference type="RefSeq" id="WP_302711885.1">
    <property type="nucleotide sequence ID" value="NZ_JAULRT010000035.1"/>
</dbReference>
<dbReference type="SUPFAM" id="SSF52833">
    <property type="entry name" value="Thioredoxin-like"/>
    <property type="match status" value="1"/>
</dbReference>
<protein>
    <submittedName>
        <fullName evidence="5">SCO family protein</fullName>
    </submittedName>
</protein>
<dbReference type="PANTHER" id="PTHR12151:SF25">
    <property type="entry name" value="LINALOOL DEHYDRATASE_ISOMERASE DOMAIN-CONTAINING PROTEIN"/>
    <property type="match status" value="1"/>
</dbReference>
<dbReference type="Gene3D" id="3.40.30.10">
    <property type="entry name" value="Glutaredoxin"/>
    <property type="match status" value="1"/>
</dbReference>
<dbReference type="CDD" id="cd02968">
    <property type="entry name" value="SCO"/>
    <property type="match status" value="1"/>
</dbReference>
<dbReference type="Proteomes" id="UP001168380">
    <property type="component" value="Unassembled WGS sequence"/>
</dbReference>
<comment type="similarity">
    <text evidence="1">Belongs to the SCO1/2 family.</text>
</comment>
<dbReference type="Pfam" id="PF02630">
    <property type="entry name" value="SCO1-SenC"/>
    <property type="match status" value="1"/>
</dbReference>
<evidence type="ECO:0000256" key="2">
    <source>
        <dbReference type="ARBA" id="ARBA00023008"/>
    </source>
</evidence>
<keyword evidence="3" id="KW-0472">Membrane</keyword>
<feature type="transmembrane region" description="Helical" evidence="3">
    <location>
        <begin position="18"/>
        <end position="37"/>
    </location>
</feature>
<reference evidence="5" key="1">
    <citation type="submission" date="2023-07" db="EMBL/GenBank/DDBJ databases">
        <title>Gilvimarinus algae sp. nov., isolated from the surface of Kelp.</title>
        <authorList>
            <person name="Sun Y.Y."/>
            <person name="Gong Y."/>
            <person name="Du Z.J."/>
        </authorList>
    </citation>
    <scope>NUCLEOTIDE SEQUENCE</scope>
    <source>
        <strain evidence="5">SDUM040014</strain>
    </source>
</reference>
<dbReference type="PROSITE" id="PS51352">
    <property type="entry name" value="THIOREDOXIN_2"/>
    <property type="match status" value="1"/>
</dbReference>
<evidence type="ECO:0000313" key="6">
    <source>
        <dbReference type="Proteomes" id="UP001168380"/>
    </source>
</evidence>
<accession>A0ABT8TDU9</accession>
<dbReference type="InterPro" id="IPR013766">
    <property type="entry name" value="Thioredoxin_domain"/>
</dbReference>
<evidence type="ECO:0000259" key="4">
    <source>
        <dbReference type="PROSITE" id="PS51352"/>
    </source>
</evidence>
<keyword evidence="2" id="KW-0186">Copper</keyword>
<keyword evidence="3" id="KW-1133">Transmembrane helix</keyword>
<gene>
    <name evidence="5" type="ORF">QWI16_06115</name>
</gene>
<dbReference type="EMBL" id="JAULRT010000035">
    <property type="protein sequence ID" value="MDO3381744.1"/>
    <property type="molecule type" value="Genomic_DNA"/>
</dbReference>
<organism evidence="5 6">
    <name type="scientific">Gilvimarinus algae</name>
    <dbReference type="NCBI Taxonomy" id="3058037"/>
    <lineage>
        <taxon>Bacteria</taxon>
        <taxon>Pseudomonadati</taxon>
        <taxon>Pseudomonadota</taxon>
        <taxon>Gammaproteobacteria</taxon>
        <taxon>Cellvibrionales</taxon>
        <taxon>Cellvibrionaceae</taxon>
        <taxon>Gilvimarinus</taxon>
    </lineage>
</organism>
<keyword evidence="3" id="KW-0812">Transmembrane</keyword>
<dbReference type="PANTHER" id="PTHR12151">
    <property type="entry name" value="ELECTRON TRANSPORT PROTIN SCO1/SENC FAMILY MEMBER"/>
    <property type="match status" value="1"/>
</dbReference>
<evidence type="ECO:0000256" key="3">
    <source>
        <dbReference type="SAM" id="Phobius"/>
    </source>
</evidence>
<evidence type="ECO:0000313" key="5">
    <source>
        <dbReference type="EMBL" id="MDO3381744.1"/>
    </source>
</evidence>
<feature type="domain" description="Thioredoxin" evidence="4">
    <location>
        <begin position="55"/>
        <end position="213"/>
    </location>
</feature>
<proteinExistence type="inferred from homology"/>
<keyword evidence="6" id="KW-1185">Reference proteome</keyword>
<sequence>MSHSSEAQQTRKGIRRTVFFCVVFMTLAIALVVNKLLTPRVMTQEELRLNGAIVFDKPRRFDDFELLDQNGQPFTREDFKGHWSLLFFGFTHCPDICPTTMADLARLHQALPDTIAKETEVMLVSLDPARDTPELLNDYVSYFNPDFTGVTGDFLAIRRFANQVNVAFTKVTQGDDYTVDHSGNIVIINPRGDYHGFFKPPFELARLKTTFSSIHESFDG</sequence>